<accession>W1X6L4</accession>
<gene>
    <name evidence="1" type="ORF">Q609_ECAC01037G0003</name>
</gene>
<evidence type="ECO:0000313" key="1">
    <source>
        <dbReference type="EMBL" id="ETJ25786.1"/>
    </source>
</evidence>
<dbReference type="EMBL" id="AZLZ01001037">
    <property type="protein sequence ID" value="ETJ25786.1"/>
    <property type="molecule type" value="Genomic_DNA"/>
</dbReference>
<evidence type="ECO:0000313" key="2">
    <source>
        <dbReference type="Proteomes" id="UP000018853"/>
    </source>
</evidence>
<proteinExistence type="predicted"/>
<reference evidence="1 2" key="1">
    <citation type="submission" date="2013-12" db="EMBL/GenBank/DDBJ databases">
        <title>A Varibaculum cambriense genome reconstructed from a premature infant gut community with otherwise low bacterial novelty that shifts toward anaerobic metabolism during the third week of life.</title>
        <authorList>
            <person name="Brown C.T."/>
            <person name="Sharon I."/>
            <person name="Thomas B.C."/>
            <person name="Castelle C.J."/>
            <person name="Morowitz M.J."/>
            <person name="Banfield J.F."/>
        </authorList>
    </citation>
    <scope>NUCLEOTIDE SEQUENCE [LARGE SCALE GENOMIC DNA]</scope>
    <source>
        <strain evidence="2">DORA_A_5_14_21</strain>
    </source>
</reference>
<feature type="non-terminal residue" evidence="1">
    <location>
        <position position="1"/>
    </location>
</feature>
<organism evidence="1 2">
    <name type="scientific">Escherichia coli DORA_A_5_14_21</name>
    <dbReference type="NCBI Taxonomy" id="1403943"/>
    <lineage>
        <taxon>Bacteria</taxon>
        <taxon>Pseudomonadati</taxon>
        <taxon>Pseudomonadota</taxon>
        <taxon>Gammaproteobacteria</taxon>
        <taxon>Enterobacterales</taxon>
        <taxon>Enterobacteriaceae</taxon>
        <taxon>Escherichia</taxon>
    </lineage>
</organism>
<protein>
    <submittedName>
        <fullName evidence="1">Uncharacterized protein</fullName>
    </submittedName>
</protein>
<sequence length="42" mass="4618">ASQRLMAVSVSIAVLFYTVGLTLTCDADDDTLVSLLDPYRRQ</sequence>
<name>W1X6L4_ECOLX</name>
<comment type="caution">
    <text evidence="1">The sequence shown here is derived from an EMBL/GenBank/DDBJ whole genome shotgun (WGS) entry which is preliminary data.</text>
</comment>
<dbReference type="AlphaFoldDB" id="W1X6L4"/>
<dbReference type="Proteomes" id="UP000018853">
    <property type="component" value="Unassembled WGS sequence"/>
</dbReference>